<dbReference type="InterPro" id="IPR019734">
    <property type="entry name" value="TPR_rpt"/>
</dbReference>
<protein>
    <submittedName>
        <fullName evidence="3">Uncharacterized protein</fullName>
    </submittedName>
</protein>
<accession>A0A179ULH4</accession>
<reference evidence="4" key="1">
    <citation type="journal article" date="2015" name="PLoS Genet.">
        <title>The dynamic genome and transcriptome of the human fungal pathogen Blastomyces and close relative Emmonsia.</title>
        <authorList>
            <person name="Munoz J.F."/>
            <person name="Gauthier G.M."/>
            <person name="Desjardins C.A."/>
            <person name="Gallo J.E."/>
            <person name="Holder J."/>
            <person name="Sullivan T.D."/>
            <person name="Marty A.J."/>
            <person name="Carmen J.C."/>
            <person name="Chen Z."/>
            <person name="Ding L."/>
            <person name="Gujja S."/>
            <person name="Magrini V."/>
            <person name="Misas E."/>
            <person name="Mitreva M."/>
            <person name="Priest M."/>
            <person name="Saif S."/>
            <person name="Whiston E.A."/>
            <person name="Young S."/>
            <person name="Zeng Q."/>
            <person name="Goldman W.E."/>
            <person name="Mardis E.R."/>
            <person name="Taylor J.W."/>
            <person name="McEwen J.G."/>
            <person name="Clay O.K."/>
            <person name="Klein B.S."/>
            <person name="Cuomo C.A."/>
        </authorList>
    </citation>
    <scope>NUCLEOTIDE SEQUENCE [LARGE SCALE GENOMIC DNA]</scope>
    <source>
        <strain evidence="4">SLH14081</strain>
    </source>
</reference>
<dbReference type="AlphaFoldDB" id="A0A179ULH4"/>
<dbReference type="GeneID" id="8509601"/>
<dbReference type="STRING" id="559298.A0A179ULH4"/>
<dbReference type="SUPFAM" id="SSF48452">
    <property type="entry name" value="TPR-like"/>
    <property type="match status" value="1"/>
</dbReference>
<sequence>MGPLHPRPRYMTGHLPSPRMLNCEISKYHSPQMDLKEAVYSLAAAVLYARHSQYVEALEEHTDFLRRSSSLMSRAPVWFNIGSLWASVGDLRRALDAYELSINEDREFTISWFNKGICHFLLREYCESKNTFRKCSSTFRMFSQVKSFDEYSLDFVLVKNDVVWNANVAKRRCQMQMTVCGVDALELKLRRGHLSLFLGPHKDCFKSNEMFLNKCRSRWKETLSLVPRPSIIRKNSYYKQRKHAYIGFPEMQEGGTKVVLKVPVSRGQSAASHNPQDPQPTANVPELSRFPLVIPRKQVPTASSPSSRRGPSSCDRAAIVNAFPLPPQTLRRRGRTPSPSLVTEQAEVRRNSEAQIPSPFVQREQTPTRNGTTFPSRGVPIPRSVTDTSFRARLSGANRTPLPAFTFPPPPQPVPSLMQQELPRILNLAVDHDSNDNTYDVNNNTTAVHRHIPSGYSHQLYYPSGLLARSFSTNMTDRDDDCNVTEQHNSGNGPMHRVVDSDRTPEEDNRNDSHTSITTASVEASVSRDSFYSAPEALNNMMSEVMLSPSSSTSCSTSTTNVSRENSYNPRLRRRIFETMLVFLPITQSGAIARSRRRYAGAGRAPVNERLLENDYGGEY</sequence>
<organism evidence="3 4">
    <name type="scientific">Blastomyces gilchristii (strain SLH14081)</name>
    <name type="common">Blastomyces dermatitidis</name>
    <dbReference type="NCBI Taxonomy" id="559298"/>
    <lineage>
        <taxon>Eukaryota</taxon>
        <taxon>Fungi</taxon>
        <taxon>Dikarya</taxon>
        <taxon>Ascomycota</taxon>
        <taxon>Pezizomycotina</taxon>
        <taxon>Eurotiomycetes</taxon>
        <taxon>Eurotiomycetidae</taxon>
        <taxon>Onygenales</taxon>
        <taxon>Ajellomycetaceae</taxon>
        <taxon>Blastomyces</taxon>
    </lineage>
</organism>
<keyword evidence="1" id="KW-0802">TPR repeat</keyword>
<name>A0A179ULH4_BLAGS</name>
<dbReference type="PROSITE" id="PS50005">
    <property type="entry name" value="TPR"/>
    <property type="match status" value="1"/>
</dbReference>
<dbReference type="KEGG" id="bgh:BDBG_05052"/>
<evidence type="ECO:0000313" key="3">
    <source>
        <dbReference type="EMBL" id="OAT08824.1"/>
    </source>
</evidence>
<gene>
    <name evidence="3" type="ORF">BDBG_05052</name>
</gene>
<proteinExistence type="predicted"/>
<dbReference type="Proteomes" id="UP000002038">
    <property type="component" value="Unassembled WGS sequence"/>
</dbReference>
<dbReference type="OrthoDB" id="9450131at2759"/>
<feature type="compositionally biased region" description="Basic and acidic residues" evidence="2">
    <location>
        <begin position="497"/>
        <end position="513"/>
    </location>
</feature>
<evidence type="ECO:0000256" key="2">
    <source>
        <dbReference type="SAM" id="MobiDB-lite"/>
    </source>
</evidence>
<evidence type="ECO:0000313" key="4">
    <source>
        <dbReference type="Proteomes" id="UP000002038"/>
    </source>
</evidence>
<dbReference type="VEuPathDB" id="FungiDB:BDBG_05052"/>
<feature type="region of interest" description="Disordered" evidence="2">
    <location>
        <begin position="295"/>
        <end position="384"/>
    </location>
</feature>
<dbReference type="RefSeq" id="XP_002625188.2">
    <property type="nucleotide sequence ID" value="XM_002625142.2"/>
</dbReference>
<feature type="region of interest" description="Disordered" evidence="2">
    <location>
        <begin position="265"/>
        <end position="284"/>
    </location>
</feature>
<dbReference type="SMART" id="SM00028">
    <property type="entry name" value="TPR"/>
    <property type="match status" value="2"/>
</dbReference>
<keyword evidence="4" id="KW-1185">Reference proteome</keyword>
<feature type="compositionally biased region" description="Polar residues" evidence="2">
    <location>
        <begin position="363"/>
        <end position="375"/>
    </location>
</feature>
<feature type="region of interest" description="Disordered" evidence="2">
    <location>
        <begin position="485"/>
        <end position="519"/>
    </location>
</feature>
<dbReference type="InterPro" id="IPR011990">
    <property type="entry name" value="TPR-like_helical_dom_sf"/>
</dbReference>
<evidence type="ECO:0000256" key="1">
    <source>
        <dbReference type="PROSITE-ProRule" id="PRU00339"/>
    </source>
</evidence>
<feature type="compositionally biased region" description="Low complexity" evidence="2">
    <location>
        <begin position="303"/>
        <end position="313"/>
    </location>
</feature>
<dbReference type="EMBL" id="GG657455">
    <property type="protein sequence ID" value="OAT08824.1"/>
    <property type="molecule type" value="Genomic_DNA"/>
</dbReference>
<dbReference type="Gene3D" id="1.25.40.10">
    <property type="entry name" value="Tetratricopeptide repeat domain"/>
    <property type="match status" value="1"/>
</dbReference>
<feature type="repeat" description="TPR" evidence="1">
    <location>
        <begin position="75"/>
        <end position="108"/>
    </location>
</feature>
<feature type="compositionally biased region" description="Polar residues" evidence="2">
    <location>
        <begin position="266"/>
        <end position="282"/>
    </location>
</feature>